<dbReference type="AlphaFoldDB" id="A0A645EHB0"/>
<proteinExistence type="predicted"/>
<comment type="caution">
    <text evidence="2">The sequence shown here is derived from an EMBL/GenBank/DDBJ whole genome shotgun (WGS) entry which is preliminary data.</text>
</comment>
<feature type="region of interest" description="Disordered" evidence="1">
    <location>
        <begin position="1"/>
        <end position="31"/>
    </location>
</feature>
<protein>
    <submittedName>
        <fullName evidence="2">Uncharacterized protein</fullName>
    </submittedName>
</protein>
<reference evidence="2" key="1">
    <citation type="submission" date="2019-08" db="EMBL/GenBank/DDBJ databases">
        <authorList>
            <person name="Kucharzyk K."/>
            <person name="Murdoch R.W."/>
            <person name="Higgins S."/>
            <person name="Loffler F."/>
        </authorList>
    </citation>
    <scope>NUCLEOTIDE SEQUENCE</scope>
</reference>
<organism evidence="2">
    <name type="scientific">bioreactor metagenome</name>
    <dbReference type="NCBI Taxonomy" id="1076179"/>
    <lineage>
        <taxon>unclassified sequences</taxon>
        <taxon>metagenomes</taxon>
        <taxon>ecological metagenomes</taxon>
    </lineage>
</organism>
<gene>
    <name evidence="2" type="ORF">SDC9_148034</name>
</gene>
<evidence type="ECO:0000313" key="2">
    <source>
        <dbReference type="EMBL" id="MPN00836.1"/>
    </source>
</evidence>
<evidence type="ECO:0000256" key="1">
    <source>
        <dbReference type="SAM" id="MobiDB-lite"/>
    </source>
</evidence>
<feature type="compositionally biased region" description="Basic and acidic residues" evidence="1">
    <location>
        <begin position="1"/>
        <end position="22"/>
    </location>
</feature>
<name>A0A645EHB0_9ZZZZ</name>
<accession>A0A645EHB0</accession>
<sequence>MRGRGDIRDGAHLEPDRTERTNRGLTSRAGTLDENINTLHAVLHRAPTGGLGSHLSGERRRLARALEAHGARAGPRDDRTIGVGDGDDGVVERALDVGLSGDHILLFLAPHLRLGSGALSACSSHKSVVLLGRCLGEGLPRGVVGASHRNPRRVGSANHLLARDGLLLALAGAGVGASALTADG</sequence>
<dbReference type="EMBL" id="VSSQ01046862">
    <property type="protein sequence ID" value="MPN00836.1"/>
    <property type="molecule type" value="Genomic_DNA"/>
</dbReference>